<comment type="caution">
    <text evidence="2">The sequence shown here is derived from an EMBL/GenBank/DDBJ whole genome shotgun (WGS) entry which is preliminary data.</text>
</comment>
<feature type="compositionally biased region" description="Basic and acidic residues" evidence="1">
    <location>
        <begin position="1"/>
        <end position="24"/>
    </location>
</feature>
<dbReference type="EMBL" id="JAATJV010383000">
    <property type="protein sequence ID" value="MBZ3882708.1"/>
    <property type="molecule type" value="Genomic_DNA"/>
</dbReference>
<keyword evidence="3" id="KW-1185">Reference proteome</keyword>
<protein>
    <submittedName>
        <fullName evidence="2">Arf-GAP with Rho-GAP domain, ANK repeat and PH domain-containing protein 2</fullName>
    </submittedName>
</protein>
<gene>
    <name evidence="2" type="ORF">SUZIE_169290</name>
</gene>
<feature type="region of interest" description="Disordered" evidence="1">
    <location>
        <begin position="1"/>
        <end position="57"/>
    </location>
</feature>
<accession>A0AA41N2R2</accession>
<name>A0AA41N2R2_SCICA</name>
<evidence type="ECO:0000313" key="3">
    <source>
        <dbReference type="Proteomes" id="UP001166674"/>
    </source>
</evidence>
<evidence type="ECO:0000313" key="2">
    <source>
        <dbReference type="EMBL" id="MBZ3882708.1"/>
    </source>
</evidence>
<dbReference type="AlphaFoldDB" id="A0AA41N2R2"/>
<sequence length="202" mass="23311">MWIPEKEPSDSHGVPRDKTTHQQHEIVFPQHENDIWPPAGKERKRSITKNPKIGGLPLIPIQQETNATQARKNIESAKAELERLRLSEKRDREFMDPSLKDRASIVAQCLEHKEDKLRNRTRKHRSFNCLEDTDSEVPRGQQKGLKVLKTLGKTDDRNSKAALDTDHKLPSKVIEELSVVLQRSRTLPKELQGEQILQKEIK</sequence>
<proteinExistence type="predicted"/>
<dbReference type="Proteomes" id="UP001166674">
    <property type="component" value="Unassembled WGS sequence"/>
</dbReference>
<organism evidence="2 3">
    <name type="scientific">Sciurus carolinensis</name>
    <name type="common">Eastern gray squirrel</name>
    <dbReference type="NCBI Taxonomy" id="30640"/>
    <lineage>
        <taxon>Eukaryota</taxon>
        <taxon>Metazoa</taxon>
        <taxon>Chordata</taxon>
        <taxon>Craniata</taxon>
        <taxon>Vertebrata</taxon>
        <taxon>Euteleostomi</taxon>
        <taxon>Mammalia</taxon>
        <taxon>Eutheria</taxon>
        <taxon>Euarchontoglires</taxon>
        <taxon>Glires</taxon>
        <taxon>Rodentia</taxon>
        <taxon>Sciuromorpha</taxon>
        <taxon>Sciuridae</taxon>
        <taxon>Sciurinae</taxon>
        <taxon>Sciurini</taxon>
        <taxon>Sciurus</taxon>
    </lineage>
</organism>
<reference evidence="2" key="1">
    <citation type="submission" date="2020-03" db="EMBL/GenBank/DDBJ databases">
        <title>Studies in the Genomics of Life Span.</title>
        <authorList>
            <person name="Glass D."/>
        </authorList>
    </citation>
    <scope>NUCLEOTIDE SEQUENCE</scope>
    <source>
        <strain evidence="2">SUZIE</strain>
        <tissue evidence="2">Muscle</tissue>
    </source>
</reference>
<evidence type="ECO:0000256" key="1">
    <source>
        <dbReference type="SAM" id="MobiDB-lite"/>
    </source>
</evidence>